<reference evidence="5 6" key="1">
    <citation type="journal article" date="2016" name="Genome Announc.">
        <title>Draft Genome Sequences of Five Rapidly Growing Mycobacterium Species, M. thermoresistibile, M. fortuitum subsp. acetamidolyticum, M. canariasense, M. brisbanense, and M. novocastrense.</title>
        <authorList>
            <person name="Katahira K."/>
            <person name="Ogura Y."/>
            <person name="Gotoh Y."/>
            <person name="Hayashi T."/>
        </authorList>
    </citation>
    <scope>NUCLEOTIDE SEQUENCE [LARGE SCALE GENOMIC DNA]</scope>
    <source>
        <strain evidence="5 6">JCM6368</strain>
    </source>
</reference>
<dbReference type="Gene3D" id="1.10.640.10">
    <property type="entry name" value="Haem peroxidase domain superfamily, animal type"/>
    <property type="match status" value="1"/>
</dbReference>
<protein>
    <submittedName>
        <fullName evidence="5">Heme peroxidase</fullName>
    </submittedName>
</protein>
<reference evidence="6" key="2">
    <citation type="submission" date="2016-02" db="EMBL/GenBank/DDBJ databases">
        <title>Draft genome sequence of five rapidly growing Mycobacterium species.</title>
        <authorList>
            <person name="Katahira K."/>
            <person name="Gotou Y."/>
            <person name="Iida K."/>
            <person name="Ogura Y."/>
            <person name="Hayashi T."/>
        </authorList>
    </citation>
    <scope>NUCLEOTIDE SEQUENCE [LARGE SCALE GENOMIC DNA]</scope>
    <source>
        <strain evidence="6">JCM6368</strain>
    </source>
</reference>
<feature type="domain" description="Peptidoglycan binding-like" evidence="4">
    <location>
        <begin position="537"/>
        <end position="591"/>
    </location>
</feature>
<dbReference type="Gene3D" id="1.10.101.10">
    <property type="entry name" value="PGBD-like superfamily/PGBD"/>
    <property type="match status" value="2"/>
</dbReference>
<dbReference type="EMBL" id="BCSZ01000076">
    <property type="protein sequence ID" value="GAT06306.1"/>
    <property type="molecule type" value="Genomic_DNA"/>
</dbReference>
<keyword evidence="3" id="KW-0325">Glycoprotein</keyword>
<dbReference type="PANTHER" id="PTHR11475:SF4">
    <property type="entry name" value="CHORION PEROXIDASE"/>
    <property type="match status" value="1"/>
</dbReference>
<dbReference type="SUPFAM" id="SSF47090">
    <property type="entry name" value="PGBD-like"/>
    <property type="match status" value="2"/>
</dbReference>
<keyword evidence="5" id="KW-0575">Peroxidase</keyword>
<feature type="domain" description="Peptidoglycan binding-like" evidence="4">
    <location>
        <begin position="601"/>
        <end position="654"/>
    </location>
</feature>
<dbReference type="GO" id="GO:0020037">
    <property type="term" value="F:heme binding"/>
    <property type="evidence" value="ECO:0007669"/>
    <property type="project" value="InterPro"/>
</dbReference>
<dbReference type="InterPro" id="IPR036366">
    <property type="entry name" value="PGBDSf"/>
</dbReference>
<dbReference type="AlphaFoldDB" id="A0A117IGS2"/>
<dbReference type="InterPro" id="IPR002477">
    <property type="entry name" value="Peptidoglycan-bd-like"/>
</dbReference>
<dbReference type="PROSITE" id="PS50292">
    <property type="entry name" value="PEROXIDASE_3"/>
    <property type="match status" value="1"/>
</dbReference>
<evidence type="ECO:0000256" key="3">
    <source>
        <dbReference type="ARBA" id="ARBA00023180"/>
    </source>
</evidence>
<comment type="caution">
    <text evidence="5">The sequence shown here is derived from an EMBL/GenBank/DDBJ whole genome shotgun (WGS) entry which is preliminary data.</text>
</comment>
<evidence type="ECO:0000313" key="5">
    <source>
        <dbReference type="EMBL" id="GAT06306.1"/>
    </source>
</evidence>
<evidence type="ECO:0000256" key="1">
    <source>
        <dbReference type="ARBA" id="ARBA00004613"/>
    </source>
</evidence>
<gene>
    <name evidence="5" type="ORF">RMCFA_6417</name>
</gene>
<dbReference type="GO" id="GO:0005576">
    <property type="term" value="C:extracellular region"/>
    <property type="evidence" value="ECO:0007669"/>
    <property type="project" value="UniProtKB-SubCell"/>
</dbReference>
<dbReference type="Proteomes" id="UP000069705">
    <property type="component" value="Unassembled WGS sequence"/>
</dbReference>
<dbReference type="SUPFAM" id="SSF48113">
    <property type="entry name" value="Heme-dependent peroxidases"/>
    <property type="match status" value="1"/>
</dbReference>
<dbReference type="CDD" id="cd09819">
    <property type="entry name" value="An_peroxidase_bacterial_1"/>
    <property type="match status" value="1"/>
</dbReference>
<dbReference type="GO" id="GO:0006979">
    <property type="term" value="P:response to oxidative stress"/>
    <property type="evidence" value="ECO:0007669"/>
    <property type="project" value="InterPro"/>
</dbReference>
<dbReference type="Pfam" id="PF01471">
    <property type="entry name" value="PG_binding_1"/>
    <property type="match status" value="2"/>
</dbReference>
<evidence type="ECO:0000313" key="6">
    <source>
        <dbReference type="Proteomes" id="UP000069705"/>
    </source>
</evidence>
<proteinExistence type="predicted"/>
<organism evidence="5 6">
    <name type="scientific">Mycolicibacterium fortuitum subsp. acetamidolyticum</name>
    <dbReference type="NCBI Taxonomy" id="144550"/>
    <lineage>
        <taxon>Bacteria</taxon>
        <taxon>Bacillati</taxon>
        <taxon>Actinomycetota</taxon>
        <taxon>Actinomycetes</taxon>
        <taxon>Mycobacteriales</taxon>
        <taxon>Mycobacteriaceae</taxon>
        <taxon>Mycolicibacterium</taxon>
    </lineage>
</organism>
<sequence length="661" mass="71908">MVMRHGRDSFFVVGEGILTVDAAAGMDTVSAVDPVPHLSEVDELRQFRFSRIGPPGVPAGLELVTGVSEAITAVAADADGEIPAGFTYLGQFVDHDLTRDRTVGDLGSEVTVDELIQGRSPALDLDSLYGHGPAVDPQFYTDGLHMKMGTTGPTGDLPAFDGHDLPRDPQHSEALIPDPRNDENLAVAQTHLAFIRFHNRVADTVAPGPVAAMFEEAQERVVKHYQWMLRTDYLPRIVDPGIVEDVFTNGRTLFETAVVPGDAPTMPIEFSVAAFRLGHSMVRDAYNWNRIFDNGGGTLGFLFDFSGTSGSLSGQFPLPSNWIADFRRLYDFAEAGRPDLVVPEARFNRARNIDTRLTDPLAHLPAGSFGDKTAQFPPLHANLAFRNLMRGNMVKLASGQQMAKFAGVAALSEKQIVEGEGGGVDFTGLAPGLRTEFVGNTPLWIYILREAELNGGRLTGVGGRIVAETFHRAMEGSTYSIVRDPHWRPTLGPDRQTFRMVDLLLFAFEGRADLLNPLGDDPGQQPEIIELNRGEDGPFVKILQHLLRARGFALLADGIFGPITEHAVRRFQGSQGIAVDGIVGPATWTRLFITVRRGSKGEAVKAVQVRMNLRQAPPIGVDGVFGPRTEQAVREFQLDQGLDADGIVGPITWRRSVSGPV</sequence>
<keyword evidence="5" id="KW-0560">Oxidoreductase</keyword>
<dbReference type="GO" id="GO:0004601">
    <property type="term" value="F:peroxidase activity"/>
    <property type="evidence" value="ECO:0007669"/>
    <property type="project" value="UniProtKB-KW"/>
</dbReference>
<evidence type="ECO:0000259" key="4">
    <source>
        <dbReference type="Pfam" id="PF01471"/>
    </source>
</evidence>
<accession>A0A117IGS2</accession>
<keyword evidence="2" id="KW-0964">Secreted</keyword>
<dbReference type="Pfam" id="PF03098">
    <property type="entry name" value="An_peroxidase"/>
    <property type="match status" value="1"/>
</dbReference>
<dbReference type="InterPro" id="IPR036365">
    <property type="entry name" value="PGBD-like_sf"/>
</dbReference>
<dbReference type="InterPro" id="IPR037120">
    <property type="entry name" value="Haem_peroxidase_sf_animal"/>
</dbReference>
<comment type="subcellular location">
    <subcellularLocation>
        <location evidence="1">Secreted</location>
    </subcellularLocation>
</comment>
<dbReference type="PANTHER" id="PTHR11475">
    <property type="entry name" value="OXIDASE/PEROXIDASE"/>
    <property type="match status" value="1"/>
</dbReference>
<dbReference type="InterPro" id="IPR019791">
    <property type="entry name" value="Haem_peroxidase_animal"/>
</dbReference>
<evidence type="ECO:0000256" key="2">
    <source>
        <dbReference type="ARBA" id="ARBA00022525"/>
    </source>
</evidence>
<name>A0A117IGS2_MYCFO</name>
<dbReference type="InterPro" id="IPR010255">
    <property type="entry name" value="Haem_peroxidase_sf"/>
</dbReference>